<keyword evidence="7" id="KW-1185">Reference proteome</keyword>
<dbReference type="CDD" id="cd02782">
    <property type="entry name" value="MopB_CT_1"/>
    <property type="match status" value="1"/>
</dbReference>
<dbReference type="EMBL" id="CP021425">
    <property type="protein sequence ID" value="ARU58987.1"/>
    <property type="molecule type" value="Genomic_DNA"/>
</dbReference>
<sequence>MNKPLTHYRTCNLCEAMCGLEITHTKTEIISIKGDKNDRFSRGHICPKAVALQDLHEDPERLRKPLERTDTGWREISWDEALDKAAAGLSKIQKQYGNNAVASYLGNPNVHNTGAMLMGRHLHNALRTRNKFSATSVDQLPHHIVAWHLFGHQLKIAVPDIDHCTHMLILGGNPVASNGSIMTVPDVKNRLKSIQKQGGKVVVIDPRKTETAEIATEHHFIRPGTDALLLLAMIHILYRDNRVSPGRLESVIDGLDDIAAAVAPYAPDTVAPVVGIPASEIERMVSEFCAADQAVCYGRMGVSVQEFGLLSQYLVMLFNILTGRLDERGGLMFAKPAADILSQTGRGHMAKSHTRVRGLPEFGGEFPVSALAEEMLTPGEGQIKGLVSVAGNPVLSTPNGEQLSQALEGLDFMVAIDFYINETTRHANIVLPPVSPLEREHYDVIFHSLAVRNTARYAPALFEAAPESKHDWEIYLGLEARMRPATRFKDKLARRALSFTGPKALLEILLRTGPYGGGIHPTKGLSIRKLKANPHGIDFGPLQPVLPKSLYHRDKRIKLNPDFYFADLERIQKRFFASDSDTEFLLIGRRHVRSNNSWLHNSQRLVKGKSRCTAQINPEDAQKLAIENDQLLRLHSRAGTIEIEAEITDRIMPGVISVPHGWGHNKGDIRQTIAMAHAGVSVNDLTDEKAVDLLSGNAVLNGVPISVEVVSQA</sequence>
<keyword evidence="3" id="KW-0408">Iron</keyword>
<dbReference type="PROSITE" id="PS51669">
    <property type="entry name" value="4FE4S_MOW_BIS_MGD"/>
    <property type="match status" value="1"/>
</dbReference>
<dbReference type="GO" id="GO:0051536">
    <property type="term" value="F:iron-sulfur cluster binding"/>
    <property type="evidence" value="ECO:0007669"/>
    <property type="project" value="UniProtKB-KW"/>
</dbReference>
<dbReference type="Proteomes" id="UP000196027">
    <property type="component" value="Chromosome"/>
</dbReference>
<dbReference type="AlphaFoldDB" id="A0A1Y0IEM7"/>
<dbReference type="OrthoDB" id="9815647at2"/>
<dbReference type="GO" id="GO:0046872">
    <property type="term" value="F:metal ion binding"/>
    <property type="evidence" value="ECO:0007669"/>
    <property type="project" value="UniProtKB-KW"/>
</dbReference>
<comment type="similarity">
    <text evidence="1">Belongs to the prokaryotic molybdopterin-containing oxidoreductase family.</text>
</comment>
<dbReference type="GO" id="GO:0016491">
    <property type="term" value="F:oxidoreductase activity"/>
    <property type="evidence" value="ECO:0007669"/>
    <property type="project" value="InterPro"/>
</dbReference>
<evidence type="ECO:0000313" key="7">
    <source>
        <dbReference type="Proteomes" id="UP000196027"/>
    </source>
</evidence>
<dbReference type="Gene3D" id="2.20.25.90">
    <property type="entry name" value="ADC-like domains"/>
    <property type="match status" value="1"/>
</dbReference>
<evidence type="ECO:0000256" key="4">
    <source>
        <dbReference type="ARBA" id="ARBA00023014"/>
    </source>
</evidence>
<dbReference type="SUPFAM" id="SSF50692">
    <property type="entry name" value="ADC-like"/>
    <property type="match status" value="1"/>
</dbReference>
<dbReference type="Pfam" id="PF01568">
    <property type="entry name" value="Molydop_binding"/>
    <property type="match status" value="1"/>
</dbReference>
<gene>
    <name evidence="6" type="ORF">OLMES_5000</name>
</gene>
<evidence type="ECO:0000313" key="6">
    <source>
        <dbReference type="EMBL" id="ARU58987.1"/>
    </source>
</evidence>
<dbReference type="Gene3D" id="3.40.50.740">
    <property type="match status" value="1"/>
</dbReference>
<dbReference type="InterPro" id="IPR009010">
    <property type="entry name" value="Asp_de-COase-like_dom_sf"/>
</dbReference>
<dbReference type="Gene3D" id="2.40.40.20">
    <property type="match status" value="1"/>
</dbReference>
<evidence type="ECO:0000256" key="3">
    <source>
        <dbReference type="ARBA" id="ARBA00023004"/>
    </source>
</evidence>
<dbReference type="InterPro" id="IPR050612">
    <property type="entry name" value="Prok_Mopterin_Oxidored"/>
</dbReference>
<dbReference type="InterPro" id="IPR006963">
    <property type="entry name" value="Mopterin_OxRdtase_4Fe-4S_dom"/>
</dbReference>
<dbReference type="Pfam" id="PF00384">
    <property type="entry name" value="Molybdopterin"/>
    <property type="match status" value="1"/>
</dbReference>
<evidence type="ECO:0000256" key="1">
    <source>
        <dbReference type="ARBA" id="ARBA00010312"/>
    </source>
</evidence>
<dbReference type="InterPro" id="IPR006657">
    <property type="entry name" value="MoPterin_dinucl-bd_dom"/>
</dbReference>
<evidence type="ECO:0000259" key="5">
    <source>
        <dbReference type="PROSITE" id="PS51669"/>
    </source>
</evidence>
<keyword evidence="4" id="KW-0411">Iron-sulfur</keyword>
<feature type="domain" description="4Fe-4S Mo/W bis-MGD-type" evidence="5">
    <location>
        <begin position="4"/>
        <end position="60"/>
    </location>
</feature>
<dbReference type="Pfam" id="PF04879">
    <property type="entry name" value="Molybdop_Fe4S4"/>
    <property type="match status" value="1"/>
</dbReference>
<reference evidence="6 7" key="1">
    <citation type="submission" date="2017-05" db="EMBL/GenBank/DDBJ databases">
        <title>Genomic insights into alkan degradation activity of Oleiphilus messinensis.</title>
        <authorList>
            <person name="Kozyavkin S.A."/>
            <person name="Slesarev A.I."/>
            <person name="Golyshin P.N."/>
            <person name="Korzhenkov A."/>
            <person name="Golyshina O.N."/>
            <person name="Toshchakov S.V."/>
        </authorList>
    </citation>
    <scope>NUCLEOTIDE SEQUENCE [LARGE SCALE GENOMIC DNA]</scope>
    <source>
        <strain evidence="6 7">ME102</strain>
    </source>
</reference>
<dbReference type="PANTHER" id="PTHR43742:SF2">
    <property type="entry name" value="ASSIMILATORY NITRATE REDUCTASE CATALYTIC SUBUNIT"/>
    <property type="match status" value="1"/>
</dbReference>
<dbReference type="Gene3D" id="3.40.228.10">
    <property type="entry name" value="Dimethylsulfoxide Reductase, domain 2"/>
    <property type="match status" value="1"/>
</dbReference>
<dbReference type="RefSeq" id="WP_087463703.1">
    <property type="nucleotide sequence ID" value="NZ_CP021425.1"/>
</dbReference>
<dbReference type="InterPro" id="IPR006656">
    <property type="entry name" value="Mopterin_OxRdtase"/>
</dbReference>
<protein>
    <submittedName>
        <fullName evidence="6">Molybdopterin dinucleotide-binding region</fullName>
    </submittedName>
</protein>
<dbReference type="GO" id="GO:0043546">
    <property type="term" value="F:molybdopterin cofactor binding"/>
    <property type="evidence" value="ECO:0007669"/>
    <property type="project" value="InterPro"/>
</dbReference>
<dbReference type="PANTHER" id="PTHR43742">
    <property type="entry name" value="TRIMETHYLAMINE-N-OXIDE REDUCTASE"/>
    <property type="match status" value="1"/>
</dbReference>
<accession>A0A1Y0IEM7</accession>
<keyword evidence="2" id="KW-0479">Metal-binding</keyword>
<dbReference type="KEGG" id="ome:OLMES_5000"/>
<name>A0A1Y0IEM7_9GAMM</name>
<evidence type="ECO:0000256" key="2">
    <source>
        <dbReference type="ARBA" id="ARBA00022723"/>
    </source>
</evidence>
<proteinExistence type="inferred from homology"/>
<dbReference type="SUPFAM" id="SSF53706">
    <property type="entry name" value="Formate dehydrogenase/DMSO reductase, domains 1-3"/>
    <property type="match status" value="1"/>
</dbReference>
<organism evidence="6 7">
    <name type="scientific">Oleiphilus messinensis</name>
    <dbReference type="NCBI Taxonomy" id="141451"/>
    <lineage>
        <taxon>Bacteria</taxon>
        <taxon>Pseudomonadati</taxon>
        <taxon>Pseudomonadota</taxon>
        <taxon>Gammaproteobacteria</taxon>
        <taxon>Oceanospirillales</taxon>
        <taxon>Oleiphilaceae</taxon>
        <taxon>Oleiphilus</taxon>
    </lineage>
</organism>
<dbReference type="SMART" id="SM00926">
    <property type="entry name" value="Molybdop_Fe4S4"/>
    <property type="match status" value="1"/>
</dbReference>